<dbReference type="GeneID" id="117664215"/>
<proteinExistence type="predicted"/>
<reference evidence="4" key="1">
    <citation type="submission" date="2025-08" db="UniProtKB">
        <authorList>
            <consortium name="RefSeq"/>
        </authorList>
    </citation>
    <scope>IDENTIFICATION</scope>
    <source>
        <tissue evidence="4">Blood</tissue>
    </source>
</reference>
<keyword evidence="2" id="KW-0812">Transmembrane</keyword>
<dbReference type="PANTHER" id="PTHR37858">
    <property type="entry name" value="HYPOTHETICAL PROTEIN LOC689589"/>
    <property type="match status" value="1"/>
</dbReference>
<sequence length="296" mass="32738">MSLLKTPMVKWLKKEGFPGLTYRYFYKDTFNSPSSTVERTKRSAKNKTESVSVGALQHLSNALILGATLFGIALFIIALAGFYLYLKRRQVLKFFNTVLKDGKSSPKSKSTDAQGYAPISVSQNFHFVQSKDSKKKQTAMAADVEAHAKDHGAVKEIYDSSDTEGSSKKSHRGLSVRSRAYVFPSRSSGSVQSFYDDICDICSAQFSLSDEFTVEKPCSNLPSTTTKPKETVSVACQTNHSLKDDQNYNINTDMSPQLKKPTISRSKSENDIVKASSSNTSRPVELLTHVSEVQNP</sequence>
<dbReference type="InterPro" id="IPR031695">
    <property type="entry name" value="DUF4718"/>
</dbReference>
<dbReference type="PANTHER" id="PTHR37858:SF1">
    <property type="entry name" value="CHROMOSOME 1 OPEN READING FRAME 185"/>
    <property type="match status" value="1"/>
</dbReference>
<dbReference type="AlphaFoldDB" id="A0A6P9BTC4"/>
<evidence type="ECO:0000313" key="3">
    <source>
        <dbReference type="Proteomes" id="UP001652622"/>
    </source>
</evidence>
<keyword evidence="3" id="KW-1185">Reference proteome</keyword>
<feature type="region of interest" description="Disordered" evidence="1">
    <location>
        <begin position="249"/>
        <end position="296"/>
    </location>
</feature>
<evidence type="ECO:0000313" key="4">
    <source>
        <dbReference type="RefSeq" id="XP_034270955.1"/>
    </source>
</evidence>
<evidence type="ECO:0000256" key="2">
    <source>
        <dbReference type="SAM" id="Phobius"/>
    </source>
</evidence>
<feature type="transmembrane region" description="Helical" evidence="2">
    <location>
        <begin position="62"/>
        <end position="86"/>
    </location>
</feature>
<keyword evidence="2" id="KW-0472">Membrane</keyword>
<keyword evidence="2" id="KW-1133">Transmembrane helix</keyword>
<accession>A0A6P9BTC4</accession>
<dbReference type="OMA" id="ACQTNHS"/>
<dbReference type="Proteomes" id="UP001652622">
    <property type="component" value="Unplaced"/>
</dbReference>
<evidence type="ECO:0000256" key="1">
    <source>
        <dbReference type="SAM" id="MobiDB-lite"/>
    </source>
</evidence>
<name>A0A6P9BTC4_PANGU</name>
<dbReference type="RefSeq" id="XP_034270955.1">
    <property type="nucleotide sequence ID" value="XM_034415064.2"/>
</dbReference>
<protein>
    <submittedName>
        <fullName evidence="4">Uncharacterized protein LOC117664215</fullName>
    </submittedName>
</protein>
<organism evidence="3 4">
    <name type="scientific">Pantherophis guttatus</name>
    <name type="common">Corn snake</name>
    <name type="synonym">Elaphe guttata</name>
    <dbReference type="NCBI Taxonomy" id="94885"/>
    <lineage>
        <taxon>Eukaryota</taxon>
        <taxon>Metazoa</taxon>
        <taxon>Chordata</taxon>
        <taxon>Craniata</taxon>
        <taxon>Vertebrata</taxon>
        <taxon>Euteleostomi</taxon>
        <taxon>Lepidosauria</taxon>
        <taxon>Squamata</taxon>
        <taxon>Bifurcata</taxon>
        <taxon>Unidentata</taxon>
        <taxon>Episquamata</taxon>
        <taxon>Toxicofera</taxon>
        <taxon>Serpentes</taxon>
        <taxon>Colubroidea</taxon>
        <taxon>Colubridae</taxon>
        <taxon>Colubrinae</taxon>
        <taxon>Pantherophis</taxon>
    </lineage>
</organism>
<dbReference type="Pfam" id="PF15842">
    <property type="entry name" value="DUF4718"/>
    <property type="match status" value="1"/>
</dbReference>
<dbReference type="KEGG" id="pgut:117664215"/>
<gene>
    <name evidence="4" type="primary">LOC117664215</name>
</gene>